<name>A0A392NMD2_9FABA</name>
<reference evidence="2 3" key="1">
    <citation type="journal article" date="2018" name="Front. Plant Sci.">
        <title>Red Clover (Trifolium pratense) and Zigzag Clover (T. medium) - A Picture of Genomic Similarities and Differences.</title>
        <authorList>
            <person name="Dluhosova J."/>
            <person name="Istvanek J."/>
            <person name="Nedelnik J."/>
            <person name="Repkova J."/>
        </authorList>
    </citation>
    <scope>NUCLEOTIDE SEQUENCE [LARGE SCALE GENOMIC DNA]</scope>
    <source>
        <strain evidence="3">cv. 10/8</strain>
        <tissue evidence="2">Leaf</tissue>
    </source>
</reference>
<dbReference type="Proteomes" id="UP000265520">
    <property type="component" value="Unassembled WGS sequence"/>
</dbReference>
<evidence type="ECO:0000313" key="2">
    <source>
        <dbReference type="EMBL" id="MCI01037.1"/>
    </source>
</evidence>
<dbReference type="PANTHER" id="PTHR47186:SF18">
    <property type="entry name" value="RX N-TERMINAL DOMAIN-CONTAINING PROTEIN"/>
    <property type="match status" value="1"/>
</dbReference>
<feature type="domain" description="R13L1/DRL21-like LRR repeat region" evidence="1">
    <location>
        <begin position="2"/>
        <end position="92"/>
    </location>
</feature>
<sequence>MKKQIDELVLQWSGSTLSNSQIQSLVFEHLRPSTTLKSLAIDGYGGNNFPNWLDASLFDNMVCLRIWDCENCSRLPPLGQLGNLKELFFGGMKSVRSVGTEFFGNGSPLFQPFPFLETLEFHTMLEWEEWKLNGGPSTEFPRLKHLSLRYCPKLKGNIPLGQLGNLKELHIERMKSVKKLGIEFYGSSVSTLVQPFVSLETLCFENMQEWEEWKLIGGTSIEFPSLTHLKLSCPKLKGNIPNNLPSLTSLSLRFCPELKGMTPNNLPSLSELC</sequence>
<organism evidence="2 3">
    <name type="scientific">Trifolium medium</name>
    <dbReference type="NCBI Taxonomy" id="97028"/>
    <lineage>
        <taxon>Eukaryota</taxon>
        <taxon>Viridiplantae</taxon>
        <taxon>Streptophyta</taxon>
        <taxon>Embryophyta</taxon>
        <taxon>Tracheophyta</taxon>
        <taxon>Spermatophyta</taxon>
        <taxon>Magnoliopsida</taxon>
        <taxon>eudicotyledons</taxon>
        <taxon>Gunneridae</taxon>
        <taxon>Pentapetalae</taxon>
        <taxon>rosids</taxon>
        <taxon>fabids</taxon>
        <taxon>Fabales</taxon>
        <taxon>Fabaceae</taxon>
        <taxon>Papilionoideae</taxon>
        <taxon>50 kb inversion clade</taxon>
        <taxon>NPAAA clade</taxon>
        <taxon>Hologalegina</taxon>
        <taxon>IRL clade</taxon>
        <taxon>Trifolieae</taxon>
        <taxon>Trifolium</taxon>
    </lineage>
</organism>
<dbReference type="PANTHER" id="PTHR47186">
    <property type="entry name" value="LEUCINE-RICH REPEAT-CONTAINING PROTEIN 57"/>
    <property type="match status" value="1"/>
</dbReference>
<dbReference type="InterPro" id="IPR032675">
    <property type="entry name" value="LRR_dom_sf"/>
</dbReference>
<evidence type="ECO:0000313" key="3">
    <source>
        <dbReference type="Proteomes" id="UP000265520"/>
    </source>
</evidence>
<dbReference type="Gene3D" id="3.80.10.10">
    <property type="entry name" value="Ribonuclease Inhibitor"/>
    <property type="match status" value="2"/>
</dbReference>
<keyword evidence="3" id="KW-1185">Reference proteome</keyword>
<protein>
    <submittedName>
        <fullName evidence="2">CC-NBS-LRR resistance protein</fullName>
    </submittedName>
</protein>
<comment type="caution">
    <text evidence="2">The sequence shown here is derived from an EMBL/GenBank/DDBJ whole genome shotgun (WGS) entry which is preliminary data.</text>
</comment>
<dbReference type="InterPro" id="IPR056789">
    <property type="entry name" value="LRR_R13L1-DRL21"/>
</dbReference>
<proteinExistence type="predicted"/>
<accession>A0A392NMD2</accession>
<dbReference type="Pfam" id="PF25019">
    <property type="entry name" value="LRR_R13L1-DRL21"/>
    <property type="match status" value="1"/>
</dbReference>
<evidence type="ECO:0000259" key="1">
    <source>
        <dbReference type="Pfam" id="PF25019"/>
    </source>
</evidence>
<dbReference type="EMBL" id="LXQA010045033">
    <property type="protein sequence ID" value="MCI01037.1"/>
    <property type="molecule type" value="Genomic_DNA"/>
</dbReference>
<dbReference type="SUPFAM" id="SSF52058">
    <property type="entry name" value="L domain-like"/>
    <property type="match status" value="1"/>
</dbReference>
<dbReference type="AlphaFoldDB" id="A0A392NMD2"/>